<keyword evidence="3" id="KW-1003">Cell membrane</keyword>
<feature type="domain" description="ABC transmembrane type-1" evidence="8">
    <location>
        <begin position="90"/>
        <end position="276"/>
    </location>
</feature>
<organism evidence="9 10">
    <name type="scientific">Aminipila terrae</name>
    <dbReference type="NCBI Taxonomy" id="2697030"/>
    <lineage>
        <taxon>Bacteria</taxon>
        <taxon>Bacillati</taxon>
        <taxon>Bacillota</taxon>
        <taxon>Clostridia</taxon>
        <taxon>Peptostreptococcales</taxon>
        <taxon>Anaerovoracaceae</taxon>
        <taxon>Aminipila</taxon>
    </lineage>
</organism>
<dbReference type="RefSeq" id="WP_162360890.1">
    <property type="nucleotide sequence ID" value="NZ_CP047591.1"/>
</dbReference>
<dbReference type="Pfam" id="PF00528">
    <property type="entry name" value="BPD_transp_1"/>
    <property type="match status" value="1"/>
</dbReference>
<dbReference type="CDD" id="cd06261">
    <property type="entry name" value="TM_PBP2"/>
    <property type="match status" value="1"/>
</dbReference>
<dbReference type="PANTHER" id="PTHR43386:SF23">
    <property type="entry name" value="ABC TRANSPORTER"/>
    <property type="match status" value="1"/>
</dbReference>
<evidence type="ECO:0000256" key="5">
    <source>
        <dbReference type="ARBA" id="ARBA00022989"/>
    </source>
</evidence>
<protein>
    <submittedName>
        <fullName evidence="9">ABC transporter permease subunit</fullName>
    </submittedName>
</protein>
<dbReference type="PROSITE" id="PS50928">
    <property type="entry name" value="ABC_TM1"/>
    <property type="match status" value="1"/>
</dbReference>
<keyword evidence="4 7" id="KW-0812">Transmembrane</keyword>
<feature type="transmembrane region" description="Helical" evidence="7">
    <location>
        <begin position="92"/>
        <end position="114"/>
    </location>
</feature>
<sequence>MRNSTIVVKDETIKLHKRIFGIREKTILSISVLSVFFILILVVGSLINENSLYVDLTDIFVPPCGGHIFGTDWVGRDMLVRTLKGLSLSIKIGLLCSVTSSLIAMVLGIAAPLLGGKADIFISWLIDLVLSVPHTLVIILISVACGGGLKGIVIGVTATHWTSLTRVIRAEVMQIKEAEYTKISRRFGKGNLFIAREHVLPHIIPQLVVGTVLIFPHAILHEASITFLGFGLPAHEPAIGVILSESMKYLTSGKWWLAFFPGICLVTVSVMVNSIGRNIEKLIDPKTANK</sequence>
<keyword evidence="2 7" id="KW-0813">Transport</keyword>
<evidence type="ECO:0000313" key="9">
    <source>
        <dbReference type="EMBL" id="QHI71114.1"/>
    </source>
</evidence>
<comment type="subcellular location">
    <subcellularLocation>
        <location evidence="1 7">Cell membrane</location>
        <topology evidence="1 7">Multi-pass membrane protein</topology>
    </subcellularLocation>
</comment>
<feature type="transmembrane region" description="Helical" evidence="7">
    <location>
        <begin position="199"/>
        <end position="220"/>
    </location>
</feature>
<accession>A0A6P1MEV3</accession>
<reference evidence="9 10" key="1">
    <citation type="submission" date="2020-01" db="EMBL/GenBank/DDBJ databases">
        <title>Genomic analysis of Aminipila sp. CBA3637.</title>
        <authorList>
            <person name="Kim Y.B."/>
            <person name="Roh S.W."/>
        </authorList>
    </citation>
    <scope>NUCLEOTIDE SEQUENCE [LARGE SCALE GENOMIC DNA]</scope>
    <source>
        <strain evidence="9 10">CBA3637</strain>
    </source>
</reference>
<dbReference type="GO" id="GO:0005886">
    <property type="term" value="C:plasma membrane"/>
    <property type="evidence" value="ECO:0007669"/>
    <property type="project" value="UniProtKB-SubCell"/>
</dbReference>
<dbReference type="InterPro" id="IPR000515">
    <property type="entry name" value="MetI-like"/>
</dbReference>
<keyword evidence="10" id="KW-1185">Reference proteome</keyword>
<evidence type="ECO:0000256" key="2">
    <source>
        <dbReference type="ARBA" id="ARBA00022448"/>
    </source>
</evidence>
<evidence type="ECO:0000256" key="4">
    <source>
        <dbReference type="ARBA" id="ARBA00022692"/>
    </source>
</evidence>
<dbReference type="Proteomes" id="UP000463883">
    <property type="component" value="Chromosome"/>
</dbReference>
<dbReference type="AlphaFoldDB" id="A0A6P1MEV3"/>
<keyword evidence="5 7" id="KW-1133">Transmembrane helix</keyword>
<dbReference type="SUPFAM" id="SSF161098">
    <property type="entry name" value="MetI-like"/>
    <property type="match status" value="1"/>
</dbReference>
<evidence type="ECO:0000256" key="7">
    <source>
        <dbReference type="RuleBase" id="RU363032"/>
    </source>
</evidence>
<feature type="transmembrane region" description="Helical" evidence="7">
    <location>
        <begin position="59"/>
        <end position="80"/>
    </location>
</feature>
<evidence type="ECO:0000256" key="3">
    <source>
        <dbReference type="ARBA" id="ARBA00022475"/>
    </source>
</evidence>
<gene>
    <name evidence="9" type="ORF">Ami3637_00780</name>
</gene>
<evidence type="ECO:0000256" key="6">
    <source>
        <dbReference type="ARBA" id="ARBA00023136"/>
    </source>
</evidence>
<dbReference type="Gene3D" id="1.10.3720.10">
    <property type="entry name" value="MetI-like"/>
    <property type="match status" value="1"/>
</dbReference>
<evidence type="ECO:0000259" key="8">
    <source>
        <dbReference type="PROSITE" id="PS50928"/>
    </source>
</evidence>
<feature type="transmembrane region" description="Helical" evidence="7">
    <location>
        <begin position="27"/>
        <end position="47"/>
    </location>
</feature>
<keyword evidence="6 7" id="KW-0472">Membrane</keyword>
<feature type="transmembrane region" description="Helical" evidence="7">
    <location>
        <begin position="255"/>
        <end position="276"/>
    </location>
</feature>
<dbReference type="PANTHER" id="PTHR43386">
    <property type="entry name" value="OLIGOPEPTIDE TRANSPORT SYSTEM PERMEASE PROTEIN APPC"/>
    <property type="match status" value="1"/>
</dbReference>
<evidence type="ECO:0000313" key="10">
    <source>
        <dbReference type="Proteomes" id="UP000463883"/>
    </source>
</evidence>
<dbReference type="KEGG" id="amic:Ami3637_00780"/>
<dbReference type="GO" id="GO:0055085">
    <property type="term" value="P:transmembrane transport"/>
    <property type="evidence" value="ECO:0007669"/>
    <property type="project" value="InterPro"/>
</dbReference>
<comment type="similarity">
    <text evidence="7">Belongs to the binding-protein-dependent transport system permease family.</text>
</comment>
<dbReference type="EMBL" id="CP047591">
    <property type="protein sequence ID" value="QHI71114.1"/>
    <property type="molecule type" value="Genomic_DNA"/>
</dbReference>
<dbReference type="InterPro" id="IPR050366">
    <property type="entry name" value="BP-dependent_transpt_permease"/>
</dbReference>
<proteinExistence type="inferred from homology"/>
<dbReference type="InterPro" id="IPR035906">
    <property type="entry name" value="MetI-like_sf"/>
</dbReference>
<name>A0A6P1MEV3_9FIRM</name>
<evidence type="ECO:0000256" key="1">
    <source>
        <dbReference type="ARBA" id="ARBA00004651"/>
    </source>
</evidence>